<dbReference type="GO" id="GO:0019843">
    <property type="term" value="F:rRNA binding"/>
    <property type="evidence" value="ECO:0007669"/>
    <property type="project" value="UniProtKB-KW"/>
</dbReference>
<dbReference type="NCBIfam" id="TIGR00061">
    <property type="entry name" value="L21"/>
    <property type="match status" value="1"/>
</dbReference>
<evidence type="ECO:0000313" key="9">
    <source>
        <dbReference type="EMBL" id="QCI06235.1"/>
    </source>
</evidence>
<dbReference type="Pfam" id="PF00829">
    <property type="entry name" value="Ribosomal_L21p"/>
    <property type="match status" value="1"/>
</dbReference>
<keyword evidence="5" id="KW-0694">RNA-binding</keyword>
<reference evidence="9" key="1">
    <citation type="journal article" date="2019" name="Mol. Phylogenet. Evol.">
        <title>Morphological evolution and classification of the red algal order Ceramiales inferred using plastid phylogenomics.</title>
        <authorList>
            <person name="Diaz-Tapia P."/>
            <person name="Pasella M.M."/>
            <person name="Verbruggen H."/>
            <person name="Maggs C.A."/>
        </authorList>
    </citation>
    <scope>NUCLEOTIDE SEQUENCE</scope>
    <source>
        <strain evidence="9">VRM320</strain>
    </source>
</reference>
<keyword evidence="7" id="KW-0687">Ribonucleoprotein</keyword>
<gene>
    <name evidence="9" type="primary">rpl21</name>
</gene>
<dbReference type="GO" id="GO:0005762">
    <property type="term" value="C:mitochondrial large ribosomal subunit"/>
    <property type="evidence" value="ECO:0007669"/>
    <property type="project" value="TreeGrafter"/>
</dbReference>
<dbReference type="InterPro" id="IPR018258">
    <property type="entry name" value="Ribosomal_bL21_CS"/>
</dbReference>
<dbReference type="PANTHER" id="PTHR21349">
    <property type="entry name" value="50S RIBOSOMAL PROTEIN L21"/>
    <property type="match status" value="1"/>
</dbReference>
<evidence type="ECO:0000256" key="6">
    <source>
        <dbReference type="ARBA" id="ARBA00022980"/>
    </source>
</evidence>
<geneLocation type="plastid" evidence="9"/>
<keyword evidence="4" id="KW-0699">rRNA-binding</keyword>
<dbReference type="GO" id="GO:0003735">
    <property type="term" value="F:structural constituent of ribosome"/>
    <property type="evidence" value="ECO:0007669"/>
    <property type="project" value="InterPro"/>
</dbReference>
<dbReference type="GO" id="GO:0009536">
    <property type="term" value="C:plastid"/>
    <property type="evidence" value="ECO:0007669"/>
    <property type="project" value="UniProtKB-SubCell"/>
</dbReference>
<organism evidence="9">
    <name type="scientific">Dicranema revolutum</name>
    <dbReference type="NCBI Taxonomy" id="239144"/>
    <lineage>
        <taxon>Eukaryota</taxon>
        <taxon>Rhodophyta</taxon>
        <taxon>Florideophyceae</taxon>
        <taxon>Rhodymeniophycidae</taxon>
        <taxon>Gigartinales</taxon>
        <taxon>Dicranemataceae</taxon>
        <taxon>Dicranema</taxon>
    </lineage>
</organism>
<protein>
    <recommendedName>
        <fullName evidence="8">50S ribosomal protein L21, chloroplastic</fullName>
    </recommendedName>
</protein>
<dbReference type="InterPro" id="IPR036164">
    <property type="entry name" value="bL21-like_sf"/>
</dbReference>
<evidence type="ECO:0000256" key="8">
    <source>
        <dbReference type="ARBA" id="ARBA00035397"/>
    </source>
</evidence>
<evidence type="ECO:0000256" key="1">
    <source>
        <dbReference type="ARBA" id="ARBA00004474"/>
    </source>
</evidence>
<dbReference type="GO" id="GO:0006412">
    <property type="term" value="P:translation"/>
    <property type="evidence" value="ECO:0007669"/>
    <property type="project" value="InterPro"/>
</dbReference>
<keyword evidence="6 9" id="KW-0689">Ribosomal protein</keyword>
<comment type="similarity">
    <text evidence="2">Belongs to the bacterial ribosomal protein bL21 family.</text>
</comment>
<evidence type="ECO:0000256" key="2">
    <source>
        <dbReference type="ARBA" id="ARBA00008563"/>
    </source>
</evidence>
<reference evidence="9" key="2">
    <citation type="submission" date="2019-04" db="EMBL/GenBank/DDBJ databases">
        <authorList>
            <person name="Pasella M."/>
        </authorList>
    </citation>
    <scope>NUCLEOTIDE SEQUENCE</scope>
    <source>
        <strain evidence="9">VRM320</strain>
    </source>
</reference>
<proteinExistence type="inferred from homology"/>
<dbReference type="SUPFAM" id="SSF141091">
    <property type="entry name" value="L21p-like"/>
    <property type="match status" value="1"/>
</dbReference>
<dbReference type="InterPro" id="IPR001787">
    <property type="entry name" value="Ribosomal_bL21"/>
</dbReference>
<dbReference type="PROSITE" id="PS01169">
    <property type="entry name" value="RIBOSOMAL_L21"/>
    <property type="match status" value="1"/>
</dbReference>
<evidence type="ECO:0000256" key="7">
    <source>
        <dbReference type="ARBA" id="ARBA00023274"/>
    </source>
</evidence>
<name>A0A4D6WXG9_9FLOR</name>
<accession>A0A4D6WXG9</accession>
<keyword evidence="3 9" id="KW-0934">Plastid</keyword>
<dbReference type="PANTHER" id="PTHR21349:SF7">
    <property type="entry name" value="LARGE RIBOSOMAL SUBUNIT PROTEIN BL21C"/>
    <property type="match status" value="1"/>
</dbReference>
<comment type="subcellular location">
    <subcellularLocation>
        <location evidence="1">Plastid</location>
    </subcellularLocation>
</comment>
<dbReference type="EMBL" id="MK814651">
    <property type="protein sequence ID" value="QCI06235.1"/>
    <property type="molecule type" value="Genomic_DNA"/>
</dbReference>
<evidence type="ECO:0000256" key="5">
    <source>
        <dbReference type="ARBA" id="ARBA00022884"/>
    </source>
</evidence>
<dbReference type="HAMAP" id="MF_01363">
    <property type="entry name" value="Ribosomal_bL21"/>
    <property type="match status" value="1"/>
</dbReference>
<sequence>MTYAIIEASGKQIWIEPGKFYDLNHIPGEPGDLIHLNRVLLINKKGIQYIGTPCLKSIKIQAKILRHVKHKKITVFKIKPKKNNKSKQGHRQKLTRLLIQKIIPSI</sequence>
<evidence type="ECO:0000256" key="4">
    <source>
        <dbReference type="ARBA" id="ARBA00022730"/>
    </source>
</evidence>
<dbReference type="AlphaFoldDB" id="A0A4D6WXG9"/>
<evidence type="ECO:0000256" key="3">
    <source>
        <dbReference type="ARBA" id="ARBA00022640"/>
    </source>
</evidence>
<dbReference type="InterPro" id="IPR028909">
    <property type="entry name" value="bL21-like"/>
</dbReference>